<gene>
    <name evidence="1" type="ORF">EVAR_22499_1</name>
</gene>
<reference evidence="1 2" key="1">
    <citation type="journal article" date="2019" name="Commun. Biol.">
        <title>The bagworm genome reveals a unique fibroin gene that provides high tensile strength.</title>
        <authorList>
            <person name="Kono N."/>
            <person name="Nakamura H."/>
            <person name="Ohtoshi R."/>
            <person name="Tomita M."/>
            <person name="Numata K."/>
            <person name="Arakawa K."/>
        </authorList>
    </citation>
    <scope>NUCLEOTIDE SEQUENCE [LARGE SCALE GENOMIC DNA]</scope>
</reference>
<name>A0A4C1ZCA4_EUMVA</name>
<dbReference type="EMBL" id="BGZK01001737">
    <property type="protein sequence ID" value="GBP85448.1"/>
    <property type="molecule type" value="Genomic_DNA"/>
</dbReference>
<keyword evidence="2" id="KW-1185">Reference proteome</keyword>
<dbReference type="Proteomes" id="UP000299102">
    <property type="component" value="Unassembled WGS sequence"/>
</dbReference>
<proteinExistence type="predicted"/>
<accession>A0A4C1ZCA4</accession>
<organism evidence="1 2">
    <name type="scientific">Eumeta variegata</name>
    <name type="common">Bagworm moth</name>
    <name type="synonym">Eumeta japonica</name>
    <dbReference type="NCBI Taxonomy" id="151549"/>
    <lineage>
        <taxon>Eukaryota</taxon>
        <taxon>Metazoa</taxon>
        <taxon>Ecdysozoa</taxon>
        <taxon>Arthropoda</taxon>
        <taxon>Hexapoda</taxon>
        <taxon>Insecta</taxon>
        <taxon>Pterygota</taxon>
        <taxon>Neoptera</taxon>
        <taxon>Endopterygota</taxon>
        <taxon>Lepidoptera</taxon>
        <taxon>Glossata</taxon>
        <taxon>Ditrysia</taxon>
        <taxon>Tineoidea</taxon>
        <taxon>Psychidae</taxon>
        <taxon>Oiketicinae</taxon>
        <taxon>Eumeta</taxon>
    </lineage>
</organism>
<protein>
    <submittedName>
        <fullName evidence="1">Uncharacterized protein</fullName>
    </submittedName>
</protein>
<comment type="caution">
    <text evidence="1">The sequence shown here is derived from an EMBL/GenBank/DDBJ whole genome shotgun (WGS) entry which is preliminary data.</text>
</comment>
<evidence type="ECO:0000313" key="2">
    <source>
        <dbReference type="Proteomes" id="UP000299102"/>
    </source>
</evidence>
<dbReference type="AlphaFoldDB" id="A0A4C1ZCA4"/>
<sequence>MIKRHNSNNQFQATKDFPVQKKARGYLVSACISYVFHADDLLEPFACFTSKCSSETGADSQYRRRLMLSSETPGLQEHEDNDFRLACQSLPLSTNNIATKNRNKHYTVTESMCCARGRPIIVEWERRKAFGGPLSFGDSSLRYRALHLS</sequence>
<evidence type="ECO:0000313" key="1">
    <source>
        <dbReference type="EMBL" id="GBP85448.1"/>
    </source>
</evidence>